<keyword evidence="2" id="KW-0436">Ligase</keyword>
<reference evidence="6" key="1">
    <citation type="submission" date="2024-06" db="EMBL/GenBank/DDBJ databases">
        <authorList>
            <person name="Ryan C."/>
        </authorList>
    </citation>
    <scope>NUCLEOTIDE SEQUENCE [LARGE SCALE GENOMIC DNA]</scope>
</reference>
<proteinExistence type="inferred from homology"/>
<dbReference type="AlphaFoldDB" id="A0ABC8ZSD5"/>
<evidence type="ECO:0000256" key="1">
    <source>
        <dbReference type="ARBA" id="ARBA00008068"/>
    </source>
</evidence>
<dbReference type="EMBL" id="OZ075129">
    <property type="protein sequence ID" value="CAL4966071.1"/>
    <property type="molecule type" value="Genomic_DNA"/>
</dbReference>
<accession>A0ABC8ZSD5</accession>
<dbReference type="PANTHER" id="PTHR31901">
    <property type="entry name" value="GH3 DOMAIN-CONTAINING PROTEIN"/>
    <property type="match status" value="1"/>
</dbReference>
<evidence type="ECO:0000313" key="5">
    <source>
        <dbReference type="EMBL" id="CAL4966071.1"/>
    </source>
</evidence>
<feature type="domain" description="GH3 C-terminal" evidence="4">
    <location>
        <begin position="470"/>
        <end position="585"/>
    </location>
</feature>
<evidence type="ECO:0000259" key="4">
    <source>
        <dbReference type="Pfam" id="PF23572"/>
    </source>
</evidence>
<feature type="domain" description="GH3 middle" evidence="3">
    <location>
        <begin position="373"/>
        <end position="455"/>
    </location>
</feature>
<dbReference type="GO" id="GO:0016874">
    <property type="term" value="F:ligase activity"/>
    <property type="evidence" value="ECO:0007669"/>
    <property type="project" value="UniProtKB-KW"/>
</dbReference>
<dbReference type="Pfam" id="PF03321">
    <property type="entry name" value="GH3"/>
    <property type="match status" value="1"/>
</dbReference>
<evidence type="ECO:0000256" key="2">
    <source>
        <dbReference type="ARBA" id="ARBA00022598"/>
    </source>
</evidence>
<dbReference type="InterPro" id="IPR055378">
    <property type="entry name" value="GH3_C"/>
</dbReference>
<organism evidence="5 6">
    <name type="scientific">Urochloa decumbens</name>
    <dbReference type="NCBI Taxonomy" id="240449"/>
    <lineage>
        <taxon>Eukaryota</taxon>
        <taxon>Viridiplantae</taxon>
        <taxon>Streptophyta</taxon>
        <taxon>Embryophyta</taxon>
        <taxon>Tracheophyta</taxon>
        <taxon>Spermatophyta</taxon>
        <taxon>Magnoliopsida</taxon>
        <taxon>Liliopsida</taxon>
        <taxon>Poales</taxon>
        <taxon>Poaceae</taxon>
        <taxon>PACMAD clade</taxon>
        <taxon>Panicoideae</taxon>
        <taxon>Panicodae</taxon>
        <taxon>Paniceae</taxon>
        <taxon>Melinidinae</taxon>
        <taxon>Urochloa</taxon>
    </lineage>
</organism>
<keyword evidence="6" id="KW-1185">Reference proteome</keyword>
<sequence>MRSVVNSSSGKMLGKKNGQQFSGEEVIAEFERLTRDAAAVQRETLRRILADNAAAEYLQGLGLAGRTDPDSFRACVPLATHDDIEPYIARIADGGDTTDGVLTAKPVTAISLSSGTTQGKRKYLPFNDELFKLTMHVYRTSFAFRNRAFPIAGDGGKSLQFIYGSRQLTTKGGLKATTATTNLYLTDGYKAAVHDIQLPSCSPDEVIFGPDFVESLYCHLLCGLRFSGEVRAVFAMFGHNLALALETLEKVWEELCDDIRRGAPSPARVTTPAVRRAVSALLAAPDPALADKVARRCAAAATVGRGWRGVIPALWPNARYVHTIVTGSMEHYARKLQHYAGGLPLVAMDYGASEGMVGANVEPEMPPESATFAVVPNIAYFEFIPLKNSGDGGTACPDDASYAEQEPVSLTEVTVGEHYEVVMTTFAGLYRYRLGDVVKVTGFYNSTPKLKFVCRGILTLSINVDKNNEQDVQLAVDSAAKILAAERLEVLEYTSHADVSSDPGHYVVFLELSAEANDDVLQSCCDELDRGFIDAGYVSSRKTKAIGPLELRVLQPGTFQKVLEQYLTLGAPVNQFKLPRCIAQSNSSVLHILYSGTMKVVFSTAYI</sequence>
<gene>
    <name evidence="5" type="ORF">URODEC1_LOCUS47571</name>
</gene>
<evidence type="ECO:0000259" key="3">
    <source>
        <dbReference type="Pfam" id="PF23571"/>
    </source>
</evidence>
<reference evidence="5 6" key="2">
    <citation type="submission" date="2024-10" db="EMBL/GenBank/DDBJ databases">
        <authorList>
            <person name="Ryan C."/>
        </authorList>
    </citation>
    <scope>NUCLEOTIDE SEQUENCE [LARGE SCALE GENOMIC DNA]</scope>
</reference>
<name>A0ABC8ZSD5_9POAL</name>
<comment type="similarity">
    <text evidence="1">Belongs to the IAA-amido conjugating enzyme family.</text>
</comment>
<dbReference type="Pfam" id="PF23572">
    <property type="entry name" value="GH3_C"/>
    <property type="match status" value="1"/>
</dbReference>
<dbReference type="InterPro" id="IPR004993">
    <property type="entry name" value="GH3"/>
</dbReference>
<protein>
    <submittedName>
        <fullName evidence="5">Uncharacterized protein</fullName>
    </submittedName>
</protein>
<dbReference type="Pfam" id="PF23571">
    <property type="entry name" value="GH3_M"/>
    <property type="match status" value="1"/>
</dbReference>
<dbReference type="PANTHER" id="PTHR31901:SF42">
    <property type="entry name" value="INDOLE-3-ACETIC ACID-AMIDO SYNTHETASE GH3.6"/>
    <property type="match status" value="1"/>
</dbReference>
<dbReference type="Proteomes" id="UP001497457">
    <property type="component" value="Chromosome 19rd"/>
</dbReference>
<evidence type="ECO:0000313" key="6">
    <source>
        <dbReference type="Proteomes" id="UP001497457"/>
    </source>
</evidence>
<dbReference type="InterPro" id="IPR055377">
    <property type="entry name" value="GH3_M"/>
</dbReference>